<proteinExistence type="predicted"/>
<dbReference type="PANTHER" id="PTHR40787">
    <property type="entry name" value="SECRETED PROTEIN"/>
    <property type="match status" value="1"/>
</dbReference>
<evidence type="ECO:0000256" key="4">
    <source>
        <dbReference type="ARBA" id="ARBA00022927"/>
    </source>
</evidence>
<dbReference type="PANTHER" id="PTHR40787:SF3">
    <property type="entry name" value="PROTEIN TRANSPORT PROTEIN SEC39"/>
    <property type="match status" value="1"/>
</dbReference>
<evidence type="ECO:0000256" key="1">
    <source>
        <dbReference type="ARBA" id="ARBA00004240"/>
    </source>
</evidence>
<feature type="region of interest" description="Disordered" evidence="5">
    <location>
        <begin position="1086"/>
        <end position="1128"/>
    </location>
</feature>
<evidence type="ECO:0000256" key="5">
    <source>
        <dbReference type="SAM" id="MobiDB-lite"/>
    </source>
</evidence>
<name>A0A0F4YZM3_RASE3</name>
<feature type="region of interest" description="Disordered" evidence="5">
    <location>
        <begin position="1000"/>
        <end position="1028"/>
    </location>
</feature>
<keyword evidence="8" id="KW-1185">Reference proteome</keyword>
<keyword evidence="4" id="KW-0653">Protein transport</keyword>
<dbReference type="EMBL" id="LASV01000096">
    <property type="protein sequence ID" value="KKA23565.1"/>
    <property type="molecule type" value="Genomic_DNA"/>
</dbReference>
<dbReference type="GO" id="GO:0015031">
    <property type="term" value="P:protein transport"/>
    <property type="evidence" value="ECO:0007669"/>
    <property type="project" value="UniProtKB-KW"/>
</dbReference>
<dbReference type="Pfam" id="PF08314">
    <property type="entry name" value="Sec39"/>
    <property type="match status" value="1"/>
</dbReference>
<evidence type="ECO:0000256" key="3">
    <source>
        <dbReference type="ARBA" id="ARBA00022824"/>
    </source>
</evidence>
<dbReference type="Proteomes" id="UP000053958">
    <property type="component" value="Unassembled WGS sequence"/>
</dbReference>
<feature type="region of interest" description="Disordered" evidence="5">
    <location>
        <begin position="859"/>
        <end position="882"/>
    </location>
</feature>
<keyword evidence="3" id="KW-0256">Endoplasmic reticulum</keyword>
<dbReference type="InterPro" id="IPR013244">
    <property type="entry name" value="Sec39_domain"/>
</dbReference>
<organism evidence="7 8">
    <name type="scientific">Rasamsonia emersonii (strain ATCC 16479 / CBS 393.64 / IMI 116815)</name>
    <dbReference type="NCBI Taxonomy" id="1408163"/>
    <lineage>
        <taxon>Eukaryota</taxon>
        <taxon>Fungi</taxon>
        <taxon>Dikarya</taxon>
        <taxon>Ascomycota</taxon>
        <taxon>Pezizomycotina</taxon>
        <taxon>Eurotiomycetes</taxon>
        <taxon>Eurotiomycetidae</taxon>
        <taxon>Eurotiales</taxon>
        <taxon>Trichocomaceae</taxon>
        <taxon>Rasamsonia</taxon>
    </lineage>
</organism>
<evidence type="ECO:0000256" key="2">
    <source>
        <dbReference type="ARBA" id="ARBA00022448"/>
    </source>
</evidence>
<dbReference type="OrthoDB" id="342024at2759"/>
<dbReference type="GeneID" id="25314755"/>
<dbReference type="RefSeq" id="XP_013330177.1">
    <property type="nucleotide sequence ID" value="XM_013474723.1"/>
</dbReference>
<sequence>MVLSMLGQSRTGIGVVYSAEAVICSWNLEATADSQVDSRSLHWFTFRQHPWSAIVQPRDLPDVNLTSHLPTIQLKRSHEEQSGFQRLRSSFRKIQGAADPQVMPYTAGLDLPQEPKTLAVSSSFPSNPRFRICSAFDTGVDKRHACFLISRDGYARITGKQGRTSLVALDVPPGKASGGSMLDWLRWFPYGETSHSKQRRAQVSFLPCEERAMADLSHLSDAHAILLAAELCSAGNVAPLPRLQRQFPTSLTPERLFRIILTFLPESTPPQRYTPVLHSLIDGSLSDSEPQEIDLSSVKDLQEAVARKRLRRLRLLPLRYPHAAEPTDSADLLTQFLIHRAYRIDAETGLQTLILDLLLPFYERSETLRTWLISRLLPLLRLNYEYYPGREELLSLDALDSMDKATAINILLSMASSNDTNTDLARNLRGLVGPWMYGEARFKRRKLSHAGGRSSVVQDGLMPNETEQSGWQEVNEWLLSQSLADFDRVVGAFVSWRGPEDVDLGGYNNEEESSDEEKLRLRELYGQTGLAVVYANADPGRRSLEGSFRITSSVAELLQLENDVPLSIDDPSLPSLHLDLGAISSASKASLLQNALLTRSNPLTSPTTQSVAFLDALLLSLRTLGELGYPTSCRTVATICLQSSDEAQLLELRSLVETIVKQAKPGRDWGRIRAQILWLRDWQGSSEGKEGDSRREYHGLFWRVARDVVETEILKAMLTVGEYQSAAKIYTSPDSPLSPEQVEAAARETIITFYDNASNGNKTRGKMKKALDILRAFQPHFPNSKSLKEIEALIAATHALSFYSLTLQHGVPFQPVSIRVHPDPLSLIEKVLEQNPKSYTKLDDLLSIGRNLVAAGLPTSPKEDSHLDGITPPPSPEAASATAERRVISMAVSSALSSNDFGTAYSYIFTRLTPPSLLPSSKSPKPPIEDDISWRAAYNAGRYRPAETASPNLQSQITNLSQRMELLSLALILAPSPEPLPEILGAWRRCDEEMTVLRNRETQEAEEWDRRGDKLASMPTVPGGFGPTDKELDAFENEQQRARRARARSQHAASGYEEAPMGLFDVARGAARAFSKSAFPLHASRLSLGGSSSQEGGSTRTSEEGSRPDVSEHGEASTTPGRVRKRDMVSNMVTGGLASGIGWVLGAQPVNMNNR</sequence>
<dbReference type="GO" id="GO:0006890">
    <property type="term" value="P:retrograde vesicle-mediated transport, Golgi to endoplasmic reticulum"/>
    <property type="evidence" value="ECO:0007669"/>
    <property type="project" value="InterPro"/>
</dbReference>
<feature type="domain" description="Sec39" evidence="6">
    <location>
        <begin position="225"/>
        <end position="1008"/>
    </location>
</feature>
<reference evidence="7 8" key="1">
    <citation type="submission" date="2015-04" db="EMBL/GenBank/DDBJ databases">
        <authorList>
            <person name="Heijne W.H."/>
            <person name="Fedorova N.D."/>
            <person name="Nierman W.C."/>
            <person name="Vollebregt A.W."/>
            <person name="Zhao Z."/>
            <person name="Wu L."/>
            <person name="Kumar M."/>
            <person name="Stam H."/>
            <person name="van den Berg M.A."/>
            <person name="Pel H.J."/>
        </authorList>
    </citation>
    <scope>NUCLEOTIDE SEQUENCE [LARGE SCALE GENOMIC DNA]</scope>
    <source>
        <strain evidence="7 8">CBS 393.64</strain>
    </source>
</reference>
<evidence type="ECO:0000259" key="6">
    <source>
        <dbReference type="Pfam" id="PF08314"/>
    </source>
</evidence>
<comment type="caution">
    <text evidence="7">The sequence shown here is derived from an EMBL/GenBank/DDBJ whole genome shotgun (WGS) entry which is preliminary data.</text>
</comment>
<accession>A0A0F4YZM3</accession>
<feature type="compositionally biased region" description="Basic and acidic residues" evidence="5">
    <location>
        <begin position="1000"/>
        <end position="1014"/>
    </location>
</feature>
<feature type="compositionally biased region" description="Basic and acidic residues" evidence="5">
    <location>
        <begin position="1101"/>
        <end position="1115"/>
    </location>
</feature>
<evidence type="ECO:0000313" key="8">
    <source>
        <dbReference type="Proteomes" id="UP000053958"/>
    </source>
</evidence>
<comment type="subcellular location">
    <subcellularLocation>
        <location evidence="1">Endoplasmic reticulum</location>
    </subcellularLocation>
</comment>
<protein>
    <recommendedName>
        <fullName evidence="6">Sec39 domain-containing protein</fullName>
    </recommendedName>
</protein>
<evidence type="ECO:0000313" key="7">
    <source>
        <dbReference type="EMBL" id="KKA23565.1"/>
    </source>
</evidence>
<dbReference type="GO" id="GO:0005783">
    <property type="term" value="C:endoplasmic reticulum"/>
    <property type="evidence" value="ECO:0007669"/>
    <property type="project" value="UniProtKB-SubCell"/>
</dbReference>
<gene>
    <name evidence="7" type="ORF">T310_2404</name>
</gene>
<keyword evidence="2" id="KW-0813">Transport</keyword>
<feature type="compositionally biased region" description="Low complexity" evidence="5">
    <location>
        <begin position="1086"/>
        <end position="1100"/>
    </location>
</feature>
<dbReference type="AlphaFoldDB" id="A0A0F4YZM3"/>